<accession>A0AAU6ND55</accession>
<dbReference type="GO" id="GO:0005615">
    <property type="term" value="C:extracellular space"/>
    <property type="evidence" value="ECO:0007669"/>
    <property type="project" value="TreeGrafter"/>
</dbReference>
<dbReference type="SMART" id="SM00708">
    <property type="entry name" value="PhBP"/>
    <property type="match status" value="1"/>
</dbReference>
<dbReference type="SUPFAM" id="SSF47565">
    <property type="entry name" value="Insect pheromone/odorant-binding proteins"/>
    <property type="match status" value="1"/>
</dbReference>
<dbReference type="GO" id="GO:0005549">
    <property type="term" value="F:odorant binding"/>
    <property type="evidence" value="ECO:0007669"/>
    <property type="project" value="InterPro"/>
</dbReference>
<dbReference type="AlphaFoldDB" id="A0AAU6ND55"/>
<dbReference type="PANTHER" id="PTHR11857">
    <property type="entry name" value="ODORANT BINDING PROTEIN-RELATED"/>
    <property type="match status" value="1"/>
</dbReference>
<keyword evidence="1 2" id="KW-0732">Signal</keyword>
<proteinExistence type="evidence at transcript level"/>
<feature type="chain" id="PRO_5043638385" evidence="2">
    <location>
        <begin position="22"/>
        <end position="147"/>
    </location>
</feature>
<feature type="signal peptide" evidence="2">
    <location>
        <begin position="1"/>
        <end position="21"/>
    </location>
</feature>
<dbReference type="InterPro" id="IPR036728">
    <property type="entry name" value="PBP_GOBP_sf"/>
</dbReference>
<dbReference type="GO" id="GO:0007608">
    <property type="term" value="P:sensory perception of smell"/>
    <property type="evidence" value="ECO:0007669"/>
    <property type="project" value="TreeGrafter"/>
</dbReference>
<sequence length="147" mass="15735">MSKFTCLVLCVVAASINKAYASEEERAAFREAVKPIITACSTEHGVSIDKLKAAKAAASADGIDNCFLGCVYKKAEVINDKGEFDLDKGLIKLKQFVSSDDDFAKLAEIGKKCVSVNEKPVSDGEAGCERAAQLTACFLEHKAEIPL</sequence>
<dbReference type="CDD" id="cd23992">
    <property type="entry name" value="PBP_GOBP"/>
    <property type="match status" value="1"/>
</dbReference>
<evidence type="ECO:0000256" key="2">
    <source>
        <dbReference type="SAM" id="SignalP"/>
    </source>
</evidence>
<name>A0AAU6ND55_9NEOP</name>
<protein>
    <submittedName>
        <fullName evidence="3">OBP9</fullName>
    </submittedName>
</protein>
<organism evidence="3">
    <name type="scientific">Mythimna loreyi</name>
    <dbReference type="NCBI Taxonomy" id="667449"/>
    <lineage>
        <taxon>Eukaryota</taxon>
        <taxon>Metazoa</taxon>
        <taxon>Ecdysozoa</taxon>
        <taxon>Arthropoda</taxon>
        <taxon>Hexapoda</taxon>
        <taxon>Insecta</taxon>
        <taxon>Pterygota</taxon>
        <taxon>Neoptera</taxon>
        <taxon>Endopterygota</taxon>
        <taxon>Lepidoptera</taxon>
        <taxon>Glossata</taxon>
        <taxon>Ditrysia</taxon>
        <taxon>Noctuoidea</taxon>
        <taxon>Noctuidae</taxon>
        <taxon>Noctuinae</taxon>
        <taxon>Hadenini</taxon>
        <taxon>Mythimna</taxon>
    </lineage>
</organism>
<dbReference type="InterPro" id="IPR006170">
    <property type="entry name" value="PBP/GOBP"/>
</dbReference>
<dbReference type="Gene3D" id="1.10.238.20">
    <property type="entry name" value="Pheromone/general odorant binding protein domain"/>
    <property type="match status" value="1"/>
</dbReference>
<evidence type="ECO:0000313" key="3">
    <source>
        <dbReference type="EMBL" id="WWA59723.1"/>
    </source>
</evidence>
<reference evidence="3" key="1">
    <citation type="submission" date="2022-05" db="EMBL/GenBank/DDBJ databases">
        <title>Identification and sex expression profiles of olfactory-related genes in Mythimna loreyi based on antennal transcriptome analysis.</title>
        <authorList>
            <person name="Zhang Y.-y."/>
            <person name="Guo J.-M."/>
        </authorList>
    </citation>
    <scope>NUCLEOTIDE SEQUENCE</scope>
</reference>
<dbReference type="EMBL" id="ON420083">
    <property type="protein sequence ID" value="WWA59723.1"/>
    <property type="molecule type" value="mRNA"/>
</dbReference>
<dbReference type="Pfam" id="PF01395">
    <property type="entry name" value="PBP_GOBP"/>
    <property type="match status" value="1"/>
</dbReference>
<evidence type="ECO:0000256" key="1">
    <source>
        <dbReference type="ARBA" id="ARBA00022729"/>
    </source>
</evidence>